<accession>A0A6J4JLW5</accession>
<gene>
    <name evidence="1" type="ORF">AVDCRST_MAG63-3624</name>
</gene>
<sequence length="81" mass="9118">MSLQPDPEEIALMIAADTSRGNLQQCLRRIRANQEALSATRGHMDKALYDLVRAREVAEAVEQAHRELEARVYLLLDASEV</sequence>
<proteinExistence type="predicted"/>
<evidence type="ECO:0000313" key="1">
    <source>
        <dbReference type="EMBL" id="CAA9281878.1"/>
    </source>
</evidence>
<reference evidence="1" key="1">
    <citation type="submission" date="2020-02" db="EMBL/GenBank/DDBJ databases">
        <authorList>
            <person name="Meier V. D."/>
        </authorList>
    </citation>
    <scope>NUCLEOTIDE SEQUENCE</scope>
    <source>
        <strain evidence="1">AVDCRST_MAG63</strain>
    </source>
</reference>
<dbReference type="EMBL" id="CADCTO010000485">
    <property type="protein sequence ID" value="CAA9281878.1"/>
    <property type="molecule type" value="Genomic_DNA"/>
</dbReference>
<protein>
    <submittedName>
        <fullName evidence="1">Uncharacterized protein</fullName>
    </submittedName>
</protein>
<organism evidence="1">
    <name type="scientific">uncultured Armatimonadetes bacterium</name>
    <dbReference type="NCBI Taxonomy" id="157466"/>
    <lineage>
        <taxon>Bacteria</taxon>
        <taxon>Bacillati</taxon>
        <taxon>Armatimonadota</taxon>
        <taxon>environmental samples</taxon>
    </lineage>
</organism>
<name>A0A6J4JLW5_9BACT</name>
<dbReference type="AlphaFoldDB" id="A0A6J4JLW5"/>